<feature type="domain" description="ATP-grasp" evidence="5">
    <location>
        <begin position="112"/>
        <end position="291"/>
    </location>
</feature>
<organism evidence="6 7">
    <name type="scientific">Methanothrix harundinacea</name>
    <dbReference type="NCBI Taxonomy" id="301375"/>
    <lineage>
        <taxon>Archaea</taxon>
        <taxon>Methanobacteriati</taxon>
        <taxon>Methanobacteriota</taxon>
        <taxon>Stenosarchaea group</taxon>
        <taxon>Methanomicrobia</taxon>
        <taxon>Methanotrichales</taxon>
        <taxon>Methanotrichaceae</taxon>
        <taxon>Methanothrix</taxon>
    </lineage>
</organism>
<evidence type="ECO:0000313" key="7">
    <source>
        <dbReference type="Proteomes" id="UP000057043"/>
    </source>
</evidence>
<accession>A0A101FUX1</accession>
<dbReference type="PROSITE" id="PS50975">
    <property type="entry name" value="ATP_GRASP"/>
    <property type="match status" value="1"/>
</dbReference>
<evidence type="ECO:0000256" key="2">
    <source>
        <dbReference type="ARBA" id="ARBA00022741"/>
    </source>
</evidence>
<dbReference type="InterPro" id="IPR011761">
    <property type="entry name" value="ATP-grasp"/>
</dbReference>
<dbReference type="AlphaFoldDB" id="A0A101FUX1"/>
<dbReference type="EMBL" id="LGFT01000013">
    <property type="protein sequence ID" value="KUK44871.1"/>
    <property type="molecule type" value="Genomic_DNA"/>
</dbReference>
<dbReference type="Proteomes" id="UP000057043">
    <property type="component" value="Unassembled WGS sequence"/>
</dbReference>
<dbReference type="InterPro" id="IPR016677">
    <property type="entry name" value="UCP016817_carboligase"/>
</dbReference>
<evidence type="ECO:0000313" key="6">
    <source>
        <dbReference type="EMBL" id="KUK44871.1"/>
    </source>
</evidence>
<reference evidence="6 7" key="1">
    <citation type="journal article" date="2015" name="MBio">
        <title>Genome-Resolved Metagenomic Analysis Reveals Roles for Candidate Phyla and Other Microbial Community Members in Biogeochemical Transformations in Oil Reservoirs.</title>
        <authorList>
            <person name="Hu P."/>
            <person name="Tom L."/>
            <person name="Singh A."/>
            <person name="Thomas B.C."/>
            <person name="Baker B.J."/>
            <person name="Piceno Y.M."/>
            <person name="Andersen G.L."/>
            <person name="Banfield J.F."/>
        </authorList>
    </citation>
    <scope>NUCLEOTIDE SEQUENCE [LARGE SCALE GENOMIC DNA]</scope>
    <source>
        <strain evidence="6">57_489</strain>
    </source>
</reference>
<protein>
    <recommendedName>
        <fullName evidence="5">ATP-grasp domain-containing protein</fullName>
    </recommendedName>
</protein>
<dbReference type="Gene3D" id="3.30.470.20">
    <property type="entry name" value="ATP-grasp fold, B domain"/>
    <property type="match status" value="1"/>
</dbReference>
<evidence type="ECO:0000256" key="3">
    <source>
        <dbReference type="ARBA" id="ARBA00022840"/>
    </source>
</evidence>
<gene>
    <name evidence="6" type="ORF">XD72_0770</name>
</gene>
<dbReference type="Pfam" id="PF02655">
    <property type="entry name" value="ATP-grasp_3"/>
    <property type="match status" value="1"/>
</dbReference>
<dbReference type="GO" id="GO:0016874">
    <property type="term" value="F:ligase activity"/>
    <property type="evidence" value="ECO:0007669"/>
    <property type="project" value="UniProtKB-KW"/>
</dbReference>
<evidence type="ECO:0000256" key="1">
    <source>
        <dbReference type="ARBA" id="ARBA00022598"/>
    </source>
</evidence>
<dbReference type="SUPFAM" id="SSF56059">
    <property type="entry name" value="Glutathione synthetase ATP-binding domain-like"/>
    <property type="match status" value="1"/>
</dbReference>
<keyword evidence="3 4" id="KW-0067">ATP-binding</keyword>
<dbReference type="GO" id="GO:0005524">
    <property type="term" value="F:ATP binding"/>
    <property type="evidence" value="ECO:0007669"/>
    <property type="project" value="UniProtKB-UniRule"/>
</dbReference>
<keyword evidence="1" id="KW-0436">Ligase</keyword>
<proteinExistence type="predicted"/>
<evidence type="ECO:0000256" key="4">
    <source>
        <dbReference type="PROSITE-ProRule" id="PRU00409"/>
    </source>
</evidence>
<dbReference type="PANTHER" id="PTHR43055:SF1">
    <property type="entry name" value="FORMATE-DEPENDENT PHOSPHORIBOSYLGLYCINAMIDE FORMYLTRANSFERASE"/>
    <property type="match status" value="1"/>
</dbReference>
<name>A0A101FUX1_9EURY</name>
<comment type="caution">
    <text evidence="6">The sequence shown here is derived from an EMBL/GenBank/DDBJ whole genome shotgun (WGS) entry which is preliminary data.</text>
</comment>
<dbReference type="PIRSF" id="PIRSF016817">
    <property type="entry name" value="UCP016817_carboligase"/>
    <property type="match status" value="1"/>
</dbReference>
<dbReference type="InterPro" id="IPR003806">
    <property type="entry name" value="ATP-grasp_PylC-type"/>
</dbReference>
<evidence type="ECO:0000259" key="5">
    <source>
        <dbReference type="PROSITE" id="PS50975"/>
    </source>
</evidence>
<dbReference type="PANTHER" id="PTHR43055">
    <property type="entry name" value="FORMATE-DEPENDENT PHOSPHORIBOSYLGLYCINAMIDE FORMYLTRANSFERASE"/>
    <property type="match status" value="1"/>
</dbReference>
<keyword evidence="2 4" id="KW-0547">Nucleotide-binding</keyword>
<dbReference type="GO" id="GO:0046872">
    <property type="term" value="F:metal ion binding"/>
    <property type="evidence" value="ECO:0007669"/>
    <property type="project" value="InterPro"/>
</dbReference>
<dbReference type="GO" id="GO:0005829">
    <property type="term" value="C:cytosol"/>
    <property type="evidence" value="ECO:0007669"/>
    <property type="project" value="TreeGrafter"/>
</dbReference>
<dbReference type="PATRIC" id="fig|301375.7.peg.117"/>
<sequence>MRDDRILIVGQNVRHIACSAARAGLVVFAADCYGDLDLEESVSKSFLLECDPSIPGALARSAESLIIRALDHCSIDALVLGPGVEEMRIEGVRILNNPPKKILEVSDKLWLARWLEKEGFASVPTWPIGEGRDGIEFPLMIKPRKGAGGTENRLVTSNGELARLEGEMIVQEMVAGTPASVSVIADGEEAVAISVNEQLIGTRWLGGRGFRYCGNISPLESRYDSIVSEMIEIAEEITMRLHLIGSNGVDFILTESGPVVLEVNPRFQGSLDAVEISTRMNVFRAHQLSFEGRLPERLKPRGFGGRAILFAEDDLKIGVDLRCATKWVADIPRPGSFAKRGDPIASVLSFGEYREEAVDLLRRRSSLIYGALRQPADATRT</sequence>